<name>A0AAX0WYV2_9GAMM</name>
<evidence type="ECO:0000313" key="2">
    <source>
        <dbReference type="Proteomes" id="UP000192511"/>
    </source>
</evidence>
<protein>
    <submittedName>
        <fullName evidence="1">Uncharacterized protein</fullName>
    </submittedName>
</protein>
<organism evidence="1 2">
    <name type="scientific">Legionella anisa</name>
    <dbReference type="NCBI Taxonomy" id="28082"/>
    <lineage>
        <taxon>Bacteria</taxon>
        <taxon>Pseudomonadati</taxon>
        <taxon>Pseudomonadota</taxon>
        <taxon>Gammaproteobacteria</taxon>
        <taxon>Legionellales</taxon>
        <taxon>Legionellaceae</taxon>
        <taxon>Legionella</taxon>
    </lineage>
</organism>
<dbReference type="Proteomes" id="UP000192511">
    <property type="component" value="Unassembled WGS sequence"/>
</dbReference>
<evidence type="ECO:0000313" key="1">
    <source>
        <dbReference type="EMBL" id="PNL73847.1"/>
    </source>
</evidence>
<dbReference type="RefSeq" id="WP_019232981.1">
    <property type="nucleotide sequence ID" value="NZ_CAAAHR010000025.1"/>
</dbReference>
<comment type="caution">
    <text evidence="1">The sequence shown here is derived from an EMBL/GenBank/DDBJ whole genome shotgun (WGS) entry which is preliminary data.</text>
</comment>
<accession>A0AAX0WYV2</accession>
<reference evidence="1" key="1">
    <citation type="submission" date="2017-12" db="EMBL/GenBank/DDBJ databases">
        <title>FDA dAtabase for Regulatory Grade micrObial Sequences (FDA-ARGOS): Supporting development and validation of Infectious Disease Dx tests.</title>
        <authorList>
            <person name="Kerrigan L."/>
            <person name="Tallon L.J."/>
            <person name="Sadzewicz L."/>
            <person name="Sengamalay N."/>
            <person name="Ott S."/>
            <person name="Godinez A."/>
            <person name="Nagaraj S."/>
            <person name="Vavikolanu K."/>
            <person name="Vyas G."/>
            <person name="Nadendla S."/>
            <person name="Aluvathingal J."/>
            <person name="Sichtig H."/>
        </authorList>
    </citation>
    <scope>NUCLEOTIDE SEQUENCE [LARGE SCALE GENOMIC DNA]</scope>
    <source>
        <strain evidence="1">FDAARGOS_200</strain>
    </source>
</reference>
<dbReference type="AlphaFoldDB" id="A0AAX0WYV2"/>
<dbReference type="GeneID" id="98067513"/>
<keyword evidence="2" id="KW-1185">Reference proteome</keyword>
<gene>
    <name evidence="1" type="ORF">A6J39_000770</name>
</gene>
<sequence>MSLNNSWYGLNLLPIYVDIIDERLESVCLQLKNLENVRTNPQQLNSETLTRIMKYCYAQKENNQAYFEQCSQWRNSTPNEEQLQLIARIEKSAAKLEFINQEILKLVESYQKKDQQWWKKTLKLTFDVFH</sequence>
<proteinExistence type="predicted"/>
<dbReference type="EMBL" id="NBTX02000002">
    <property type="protein sequence ID" value="PNL73847.1"/>
    <property type="molecule type" value="Genomic_DNA"/>
</dbReference>